<name>A0A1E9PG29_9LACT</name>
<dbReference type="GO" id="GO:0043571">
    <property type="term" value="P:maintenance of CRISPR repeat elements"/>
    <property type="evidence" value="ECO:0007669"/>
    <property type="project" value="InterPro"/>
</dbReference>
<dbReference type="Gene3D" id="3.30.70.2660">
    <property type="match status" value="1"/>
</dbReference>
<accession>A0A1E9PG29</accession>
<dbReference type="GO" id="GO:0051607">
    <property type="term" value="P:defense response to virus"/>
    <property type="evidence" value="ECO:0007669"/>
    <property type="project" value="UniProtKB-KW"/>
</dbReference>
<dbReference type="RefSeq" id="WP_070559568.1">
    <property type="nucleotide sequence ID" value="NZ_CAJHLJ010000003.1"/>
</dbReference>
<reference evidence="2" key="2">
    <citation type="submission" date="2022-09" db="EMBL/GenBank/DDBJ databases">
        <title>Aerococcus urinae taxonomy study.</title>
        <authorList>
            <person name="Christensen J."/>
            <person name="Senneby E."/>
        </authorList>
    </citation>
    <scope>NUCLEOTIDE SEQUENCE</scope>
    <source>
        <strain evidence="2">LUND-41-B12</strain>
    </source>
</reference>
<evidence type="ECO:0000313" key="2">
    <source>
        <dbReference type="EMBL" id="MCY3086632.1"/>
    </source>
</evidence>
<dbReference type="Proteomes" id="UP001069047">
    <property type="component" value="Unassembled WGS sequence"/>
</dbReference>
<reference evidence="3 4" key="1">
    <citation type="journal article" date="2020" name="J. Bacteriol.">
        <title>Aerococcus urinae Isolated from Women with Lower Urinary Tract Symptoms: In Vitro Aggregation and Genome Analysis.</title>
        <authorList>
            <person name="Hilt E.E."/>
            <person name="Putonti C."/>
            <person name="Thomas-White K."/>
            <person name="Lewis A.L."/>
            <person name="Visick K.L."/>
            <person name="Gilbert N.M."/>
            <person name="Wolfe A.J."/>
        </authorList>
    </citation>
    <scope>NUCLEOTIDE SEQUENCE [LARGE SCALE GENOMIC DNA]</scope>
    <source>
        <strain evidence="3 4">UMB1016</strain>
    </source>
</reference>
<evidence type="ECO:0000313" key="4">
    <source>
        <dbReference type="Proteomes" id="UP000250354"/>
    </source>
</evidence>
<dbReference type="CDD" id="cd09645">
    <property type="entry name" value="Cas5_I-E"/>
    <property type="match status" value="1"/>
</dbReference>
<keyword evidence="4" id="KW-1185">Reference proteome</keyword>
<dbReference type="Pfam" id="PF09704">
    <property type="entry name" value="Cas_Cas5d"/>
    <property type="match status" value="1"/>
</dbReference>
<sequence length="236" mass="27215">MRTLVLKFAGPLQAWGTNSHFETRHTDLYPSKSAVIGLISACLGYQRDDDKHIQALNALNFAVRIDQQGNLLRDYHTAKKYKNSGKLERTYVTNRYYLEDAIFLVAIGSEDEELMKKIEAGLKSPYYQPFMGRRALPLNVDFIFQSTDKDVLTILKEITWQAASWYKKNHSKRLSIYADAYLQADSPTHQRRDRVNSFSQKERKFSYRSECRIDTIVKDSSGVGDHDAFSVLKEVD</sequence>
<dbReference type="EMBL" id="CP145132">
    <property type="protein sequence ID" value="WWC54901.1"/>
    <property type="molecule type" value="Genomic_DNA"/>
</dbReference>
<dbReference type="AlphaFoldDB" id="A0A1E9PG29"/>
<reference evidence="3" key="3">
    <citation type="submission" date="2024-02" db="EMBL/GenBank/DDBJ databases">
        <authorList>
            <person name="Choi B."/>
        </authorList>
    </citation>
    <scope>NUCLEOTIDE SEQUENCE</scope>
    <source>
        <strain evidence="3">UMB1016</strain>
    </source>
</reference>
<gene>
    <name evidence="2" type="primary">cas5e</name>
    <name evidence="3" type="ORF">DBT44_0000980</name>
    <name evidence="2" type="ORF">ODY61_00725</name>
</gene>
<evidence type="ECO:0000313" key="5">
    <source>
        <dbReference type="Proteomes" id="UP001069047"/>
    </source>
</evidence>
<organism evidence="2 5">
    <name type="scientific">Aerococcus mictus</name>
    <dbReference type="NCBI Taxonomy" id="2976810"/>
    <lineage>
        <taxon>Bacteria</taxon>
        <taxon>Bacillati</taxon>
        <taxon>Bacillota</taxon>
        <taxon>Bacilli</taxon>
        <taxon>Lactobacillales</taxon>
        <taxon>Aerococcaceae</taxon>
        <taxon>Aerococcus</taxon>
    </lineage>
</organism>
<dbReference type="InterPro" id="IPR010147">
    <property type="entry name" value="CRISPR-assoc_prot_CasD"/>
</dbReference>
<evidence type="ECO:0000313" key="3">
    <source>
        <dbReference type="EMBL" id="WWC54901.1"/>
    </source>
</evidence>
<dbReference type="InterPro" id="IPR021124">
    <property type="entry name" value="CRISPR-assoc_prot_Cas5"/>
</dbReference>
<dbReference type="NCBIfam" id="TIGR01868">
    <property type="entry name" value="casD_Cas5e"/>
    <property type="match status" value="1"/>
</dbReference>
<dbReference type="GeneID" id="86857586"/>
<dbReference type="Proteomes" id="UP000250354">
    <property type="component" value="Chromosome"/>
</dbReference>
<evidence type="ECO:0000256" key="1">
    <source>
        <dbReference type="ARBA" id="ARBA00023118"/>
    </source>
</evidence>
<dbReference type="InterPro" id="IPR013422">
    <property type="entry name" value="CRISPR-assoc_prot_Cas5_N"/>
</dbReference>
<dbReference type="NCBIfam" id="TIGR02593">
    <property type="entry name" value="CRISPR_cas5"/>
    <property type="match status" value="1"/>
</dbReference>
<dbReference type="GO" id="GO:0003723">
    <property type="term" value="F:RNA binding"/>
    <property type="evidence" value="ECO:0007669"/>
    <property type="project" value="InterPro"/>
</dbReference>
<dbReference type="EMBL" id="JAOTMY010000001">
    <property type="protein sequence ID" value="MCY3086632.1"/>
    <property type="molecule type" value="Genomic_DNA"/>
</dbReference>
<keyword evidence="1" id="KW-0051">Antiviral defense</keyword>
<proteinExistence type="predicted"/>
<accession>A0A9Q4DBM2</accession>
<protein>
    <submittedName>
        <fullName evidence="2">Type I-E CRISPR-associated protein Cas5/CasD</fullName>
    </submittedName>
</protein>